<sequence>MWVSPSSTSPPPHQPSAPPPSRAEIERKLSVKSNVRDTPTRKPTRPPVPIPSNSTDSASTASTVTPVTGASSHPSNLPPLVINPIFGGQFTNSPMASPATPHHAGISGLSSIAESERQSSGRMSPVDDVTEGGGEGDDSDEDHGANAELERGAEIKSGFLIKKQERRKEYSLSRAIDLKQIHSVVPVHSENQKHPFAFAIVTSARTFMLEALSAEERNDWIRVINAGRKRLSEKDEDEARRRELKSEAREARTNPVPVPAPQSLGAGAELDTHAGTWASNMSGMSVSPTTVPGGYFPRGAGHGQPASLGTSPSLPHQMGNLALGRSQSITAAPPSAATVNRRLSNPIIPPVTGLHPPARTGLHREISQGSIDLGGPGASTLSPPNQNYFVSSDEDEPYFSDPRQGWPASGEAEGVAPSDIDPNKVILATYLMKKSRKATREVWRKRWFYLTSTNIVYTKSHMDSRPLTTVPLHAVLDVFSVESADSDDDDDASLQSERKPNRHTSLRSSGKRDAPQSSGQEQHVIRIVTNKRRYDLCAPSEEEEIKWLAAIRALINRERERQAPTSSNGASGSDQRTTPTKQQLNIPTIAQQPPTPSSLPPGSPIAGQSASPTKAVGDYIEAGVQIGTPQRFVPTHGRTRSATQTAKNAVADVVRRFHTEAAH</sequence>
<dbReference type="EMBL" id="ALBS01000177">
    <property type="protein sequence ID" value="EJT49190.1"/>
    <property type="molecule type" value="Genomic_DNA"/>
</dbReference>
<dbReference type="InterPro" id="IPR001849">
    <property type="entry name" value="PH_domain"/>
</dbReference>
<dbReference type="SUPFAM" id="SSF50729">
    <property type="entry name" value="PH domain-like"/>
    <property type="match status" value="2"/>
</dbReference>
<dbReference type="PROSITE" id="PS50003">
    <property type="entry name" value="PH_DOMAIN"/>
    <property type="match status" value="2"/>
</dbReference>
<feature type="domain" description="PH" evidence="2">
    <location>
        <begin position="424"/>
        <end position="556"/>
    </location>
</feature>
<feature type="domain" description="PH" evidence="2">
    <location>
        <begin position="159"/>
        <end position="229"/>
    </location>
</feature>
<feature type="compositionally biased region" description="Acidic residues" evidence="1">
    <location>
        <begin position="128"/>
        <end position="141"/>
    </location>
</feature>
<proteinExistence type="predicted"/>
<dbReference type="GeneID" id="25985185"/>
<comment type="caution">
    <text evidence="3">The sequence shown here is derived from an EMBL/GenBank/DDBJ whole genome shotgun (WGS) entry which is preliminary data.</text>
</comment>
<accession>J4UDI2</accession>
<evidence type="ECO:0000256" key="1">
    <source>
        <dbReference type="SAM" id="MobiDB-lite"/>
    </source>
</evidence>
<feature type="compositionally biased region" description="Basic and acidic residues" evidence="1">
    <location>
        <begin position="231"/>
        <end position="252"/>
    </location>
</feature>
<name>J4UDI2_TRIAS</name>
<dbReference type="VEuPathDB" id="FungiDB:A1Q1_01671"/>
<feature type="region of interest" description="Disordered" evidence="1">
    <location>
        <begin position="111"/>
        <end position="151"/>
    </location>
</feature>
<dbReference type="OrthoDB" id="2157866at2759"/>
<dbReference type="InterPro" id="IPR051707">
    <property type="entry name" value="PI-Interact_SigTrans_Reg"/>
</dbReference>
<dbReference type="PANTHER" id="PTHR14336">
    <property type="entry name" value="TANDEM PH DOMAIN CONTAINING PROTEIN"/>
    <property type="match status" value="1"/>
</dbReference>
<dbReference type="InterPro" id="IPR011993">
    <property type="entry name" value="PH-like_dom_sf"/>
</dbReference>
<protein>
    <submittedName>
        <fullName evidence="3">PH (Pleckstrin-like protein) domain-containing protein</fullName>
    </submittedName>
</protein>
<feature type="region of interest" description="Disordered" evidence="1">
    <location>
        <begin position="559"/>
        <end position="613"/>
    </location>
</feature>
<dbReference type="Gene3D" id="2.30.29.30">
    <property type="entry name" value="Pleckstrin-homology domain (PH domain)/Phosphotyrosine-binding domain (PTB)"/>
    <property type="match status" value="2"/>
</dbReference>
<dbReference type="Pfam" id="PF00169">
    <property type="entry name" value="PH"/>
    <property type="match status" value="2"/>
</dbReference>
<feature type="compositionally biased region" description="Pro residues" evidence="1">
    <location>
        <begin position="593"/>
        <end position="603"/>
    </location>
</feature>
<organism evidence="3 4">
    <name type="scientific">Trichosporon asahii var. asahii (strain ATCC 90039 / CBS 2479 / JCM 2466 / KCTC 7840 / NBRC 103889/ NCYC 2677 / UAMH 7654)</name>
    <name type="common">Yeast</name>
    <dbReference type="NCBI Taxonomy" id="1186058"/>
    <lineage>
        <taxon>Eukaryota</taxon>
        <taxon>Fungi</taxon>
        <taxon>Dikarya</taxon>
        <taxon>Basidiomycota</taxon>
        <taxon>Agaricomycotina</taxon>
        <taxon>Tremellomycetes</taxon>
        <taxon>Trichosporonales</taxon>
        <taxon>Trichosporonaceae</taxon>
        <taxon>Trichosporon</taxon>
    </lineage>
</organism>
<dbReference type="SMART" id="SM00233">
    <property type="entry name" value="PH"/>
    <property type="match status" value="2"/>
</dbReference>
<evidence type="ECO:0000313" key="3">
    <source>
        <dbReference type="EMBL" id="EJT49190.1"/>
    </source>
</evidence>
<dbReference type="KEGG" id="tasa:A1Q1_01671"/>
<dbReference type="AlphaFoldDB" id="J4UDI2"/>
<feature type="region of interest" description="Disordered" evidence="1">
    <location>
        <begin position="231"/>
        <end position="265"/>
    </location>
</feature>
<evidence type="ECO:0000313" key="4">
    <source>
        <dbReference type="Proteomes" id="UP000002748"/>
    </source>
</evidence>
<feature type="compositionally biased region" description="Basic and acidic residues" evidence="1">
    <location>
        <begin position="142"/>
        <end position="151"/>
    </location>
</feature>
<feature type="compositionally biased region" description="Polar residues" evidence="1">
    <location>
        <begin position="563"/>
        <end position="592"/>
    </location>
</feature>
<reference evidence="3 4" key="1">
    <citation type="journal article" date="2012" name="Eukaryot. Cell">
        <title>Draft genome sequence of CBS 2479, the standard type strain of Trichosporon asahii.</title>
        <authorList>
            <person name="Yang R.Y."/>
            <person name="Li H.T."/>
            <person name="Zhu H."/>
            <person name="Zhou G.P."/>
            <person name="Wang M."/>
            <person name="Wang L."/>
        </authorList>
    </citation>
    <scope>NUCLEOTIDE SEQUENCE [LARGE SCALE GENOMIC DNA]</scope>
    <source>
        <strain evidence="4">ATCC 90039 / CBS 2479 / JCM 2466 / KCTC 7840 / NCYC 2677 / UAMH 7654</strain>
    </source>
</reference>
<feature type="region of interest" description="Disordered" evidence="1">
    <location>
        <begin position="388"/>
        <end position="419"/>
    </location>
</feature>
<feature type="compositionally biased region" description="Basic and acidic residues" evidence="1">
    <location>
        <begin position="23"/>
        <end position="40"/>
    </location>
</feature>
<feature type="compositionally biased region" description="Pro residues" evidence="1">
    <location>
        <begin position="8"/>
        <end position="21"/>
    </location>
</feature>
<dbReference type="Proteomes" id="UP000002748">
    <property type="component" value="Unassembled WGS sequence"/>
</dbReference>
<dbReference type="HOGENOM" id="CLU_379469_0_0_1"/>
<feature type="region of interest" description="Disordered" evidence="1">
    <location>
        <begin position="1"/>
        <end position="83"/>
    </location>
</feature>
<dbReference type="PANTHER" id="PTHR14336:SF8">
    <property type="entry name" value="PROTEIN OPY1"/>
    <property type="match status" value="1"/>
</dbReference>
<feature type="region of interest" description="Disordered" evidence="1">
    <location>
        <begin position="484"/>
        <end position="525"/>
    </location>
</feature>
<dbReference type="RefSeq" id="XP_014180185.1">
    <property type="nucleotide sequence ID" value="XM_014324710.1"/>
</dbReference>
<feature type="compositionally biased region" description="Low complexity" evidence="1">
    <location>
        <begin position="51"/>
        <end position="72"/>
    </location>
</feature>
<evidence type="ECO:0000259" key="2">
    <source>
        <dbReference type="PROSITE" id="PS50003"/>
    </source>
</evidence>
<gene>
    <name evidence="3" type="ORF">A1Q1_01671</name>
</gene>